<protein>
    <recommendedName>
        <fullName evidence="5 7">Uracil-DNA glycosylase</fullName>
        <shortName evidence="5">UDG</shortName>
        <ecNumber evidence="5 7">3.2.2.27</ecNumber>
    </recommendedName>
</protein>
<dbReference type="CDD" id="cd10027">
    <property type="entry name" value="UDG-F1-like"/>
    <property type="match status" value="1"/>
</dbReference>
<dbReference type="Proteomes" id="UP001295423">
    <property type="component" value="Unassembled WGS sequence"/>
</dbReference>
<dbReference type="EMBL" id="CAKOGP040000890">
    <property type="protein sequence ID" value="CAJ1940212.1"/>
    <property type="molecule type" value="Genomic_DNA"/>
</dbReference>
<dbReference type="Pfam" id="PF03167">
    <property type="entry name" value="UDG"/>
    <property type="match status" value="1"/>
</dbReference>
<dbReference type="Gene3D" id="3.40.470.10">
    <property type="entry name" value="Uracil-DNA glycosylase-like domain"/>
    <property type="match status" value="1"/>
</dbReference>
<organism evidence="10 11">
    <name type="scientific">Cylindrotheca closterium</name>
    <dbReference type="NCBI Taxonomy" id="2856"/>
    <lineage>
        <taxon>Eukaryota</taxon>
        <taxon>Sar</taxon>
        <taxon>Stramenopiles</taxon>
        <taxon>Ochrophyta</taxon>
        <taxon>Bacillariophyta</taxon>
        <taxon>Bacillariophyceae</taxon>
        <taxon>Bacillariophycidae</taxon>
        <taxon>Bacillariales</taxon>
        <taxon>Bacillariaceae</taxon>
        <taxon>Cylindrotheca</taxon>
    </lineage>
</organism>
<dbReference type="PROSITE" id="PS00130">
    <property type="entry name" value="U_DNA_GLYCOSYLASE"/>
    <property type="match status" value="1"/>
</dbReference>
<keyword evidence="3 5" id="KW-0378">Hydrolase</keyword>
<dbReference type="GO" id="GO:0097510">
    <property type="term" value="P:base-excision repair, AP site formation via deaminated base removal"/>
    <property type="evidence" value="ECO:0007669"/>
    <property type="project" value="TreeGrafter"/>
</dbReference>
<feature type="domain" description="Uracil-DNA glycosylase-like" evidence="9">
    <location>
        <begin position="113"/>
        <end position="288"/>
    </location>
</feature>
<dbReference type="InterPro" id="IPR005122">
    <property type="entry name" value="Uracil-DNA_glycosylase-like"/>
</dbReference>
<dbReference type="GO" id="GO:0004844">
    <property type="term" value="F:uracil DNA N-glycosylase activity"/>
    <property type="evidence" value="ECO:0007669"/>
    <property type="project" value="UniProtKB-UniRule"/>
</dbReference>
<comment type="function">
    <text evidence="5 7">Excises uracil residues from the DNA which can arise as a result of misincorporation of dUMP residues by DNA polymerase or due to deamination of cytosine.</text>
</comment>
<accession>A0AAD2CP99</accession>
<evidence type="ECO:0000256" key="1">
    <source>
        <dbReference type="ARBA" id="ARBA00008184"/>
    </source>
</evidence>
<evidence type="ECO:0000313" key="10">
    <source>
        <dbReference type="EMBL" id="CAJ1940212.1"/>
    </source>
</evidence>
<dbReference type="InterPro" id="IPR036895">
    <property type="entry name" value="Uracil-DNA_glycosylase-like_sf"/>
</dbReference>
<feature type="compositionally biased region" description="Basic and acidic residues" evidence="8">
    <location>
        <begin position="26"/>
        <end position="40"/>
    </location>
</feature>
<evidence type="ECO:0000256" key="4">
    <source>
        <dbReference type="ARBA" id="ARBA00023204"/>
    </source>
</evidence>
<dbReference type="HAMAP" id="MF_00148">
    <property type="entry name" value="UDG"/>
    <property type="match status" value="1"/>
</dbReference>
<dbReference type="SMART" id="SM00987">
    <property type="entry name" value="UreE_C"/>
    <property type="match status" value="1"/>
</dbReference>
<dbReference type="GO" id="GO:0005634">
    <property type="term" value="C:nucleus"/>
    <property type="evidence" value="ECO:0007669"/>
    <property type="project" value="UniProtKB-SubCell"/>
</dbReference>
<evidence type="ECO:0000256" key="6">
    <source>
        <dbReference type="PROSITE-ProRule" id="PRU10072"/>
    </source>
</evidence>
<dbReference type="AlphaFoldDB" id="A0AAD2CP99"/>
<dbReference type="SUPFAM" id="SSF52141">
    <property type="entry name" value="Uracil-DNA glycosylase-like"/>
    <property type="match status" value="1"/>
</dbReference>
<keyword evidence="11" id="KW-1185">Reference proteome</keyword>
<comment type="similarity">
    <text evidence="1 5 7">Belongs to the uracil-DNA glycosylase (UDG) superfamily. UNG family.</text>
</comment>
<evidence type="ECO:0000313" key="11">
    <source>
        <dbReference type="Proteomes" id="UP001295423"/>
    </source>
</evidence>
<dbReference type="InterPro" id="IPR002043">
    <property type="entry name" value="UDG_fam1"/>
</dbReference>
<evidence type="ECO:0000259" key="9">
    <source>
        <dbReference type="SMART" id="SM00986"/>
    </source>
</evidence>
<keyword evidence="4 5" id="KW-0234">DNA repair</keyword>
<comment type="catalytic activity">
    <reaction evidence="5 7">
        <text>Hydrolyzes single-stranded DNA or mismatched double-stranded DNA and polynucleotides, releasing free uracil.</text>
        <dbReference type="EC" id="3.2.2.27"/>
    </reaction>
</comment>
<dbReference type="GO" id="GO:0005739">
    <property type="term" value="C:mitochondrion"/>
    <property type="evidence" value="ECO:0007669"/>
    <property type="project" value="UniProtKB-SubCell"/>
</dbReference>
<dbReference type="SMART" id="SM00986">
    <property type="entry name" value="UDG"/>
    <property type="match status" value="1"/>
</dbReference>
<comment type="subcellular location">
    <subcellularLocation>
        <location evidence="5">Mitochondrion</location>
    </subcellularLocation>
    <subcellularLocation>
        <location evidence="5">Nucleus</location>
    </subcellularLocation>
</comment>
<reference evidence="10" key="1">
    <citation type="submission" date="2023-08" db="EMBL/GenBank/DDBJ databases">
        <authorList>
            <person name="Audoor S."/>
            <person name="Bilcke G."/>
        </authorList>
    </citation>
    <scope>NUCLEOTIDE SEQUENCE</scope>
</reference>
<name>A0AAD2CP99_9STRA</name>
<evidence type="ECO:0000256" key="5">
    <source>
        <dbReference type="HAMAP-Rule" id="MF_03166"/>
    </source>
</evidence>
<dbReference type="PANTHER" id="PTHR11264:SF0">
    <property type="entry name" value="URACIL-DNA GLYCOSYLASE"/>
    <property type="match status" value="1"/>
</dbReference>
<feature type="active site" description="Proton acceptor" evidence="5 6">
    <location>
        <position position="128"/>
    </location>
</feature>
<evidence type="ECO:0000256" key="2">
    <source>
        <dbReference type="ARBA" id="ARBA00022763"/>
    </source>
</evidence>
<comment type="caution">
    <text evidence="10">The sequence shown here is derived from an EMBL/GenBank/DDBJ whole genome shotgun (WGS) entry which is preliminary data.</text>
</comment>
<dbReference type="NCBIfam" id="NF003589">
    <property type="entry name" value="PRK05254.1-2"/>
    <property type="match status" value="1"/>
</dbReference>
<dbReference type="NCBIfam" id="NF003592">
    <property type="entry name" value="PRK05254.1-5"/>
    <property type="match status" value="1"/>
</dbReference>
<proteinExistence type="inferred from homology"/>
<sequence length="308" mass="34497">MITSFFKAKSGKVKPITSDGPSRSSPVEKRERDVDGEATRSVKRSKPSEQQDPAVQEMLASLNKQNSDETTWYDVMEKHSTQFSFKGLAKFVQKERKTKTIFPPPQDVFSALNLTPLDKVRVVIVGQDPYHGPGQAHGLCFSVRKGIQVPPSLRNMYKELVEDKAVSNFTQKPTHGFLERWARQGVLMINTVMTVQKANANSHKKKGWEEVSDEIIRAVDRRCKKEGRGVVFLLWGKPATTKATTVLGGSASSRHRIICTSHPSPLGATKTKSPFTGSKCFSRANEYLKELGYDETIDWRVDGDLQEI</sequence>
<evidence type="ECO:0000256" key="7">
    <source>
        <dbReference type="RuleBase" id="RU003780"/>
    </source>
</evidence>
<evidence type="ECO:0000256" key="8">
    <source>
        <dbReference type="SAM" id="MobiDB-lite"/>
    </source>
</evidence>
<keyword evidence="2 5" id="KW-0227">DNA damage</keyword>
<dbReference type="PANTHER" id="PTHR11264">
    <property type="entry name" value="URACIL-DNA GLYCOSYLASE"/>
    <property type="match status" value="1"/>
</dbReference>
<dbReference type="InterPro" id="IPR018085">
    <property type="entry name" value="Ura-DNA_Glyclase_AS"/>
</dbReference>
<dbReference type="EC" id="3.2.2.27" evidence="5 7"/>
<dbReference type="NCBIfam" id="TIGR00628">
    <property type="entry name" value="ung"/>
    <property type="match status" value="1"/>
</dbReference>
<keyword evidence="5" id="KW-0496">Mitochondrion</keyword>
<evidence type="ECO:0000256" key="3">
    <source>
        <dbReference type="ARBA" id="ARBA00022801"/>
    </source>
</evidence>
<keyword evidence="5" id="KW-0539">Nucleus</keyword>
<feature type="region of interest" description="Disordered" evidence="8">
    <location>
        <begin position="1"/>
        <end position="54"/>
    </location>
</feature>
<dbReference type="NCBIfam" id="NF003588">
    <property type="entry name" value="PRK05254.1-1"/>
    <property type="match status" value="1"/>
</dbReference>
<gene>
    <name evidence="10" type="ORF">CYCCA115_LOCUS6929</name>
</gene>